<dbReference type="AlphaFoldDB" id="A0A1R3H9C5"/>
<evidence type="ECO:0000256" key="1">
    <source>
        <dbReference type="SAM" id="Phobius"/>
    </source>
</evidence>
<feature type="transmembrane region" description="Helical" evidence="1">
    <location>
        <begin position="20"/>
        <end position="39"/>
    </location>
</feature>
<sequence>MEALADMKIYRANKYTMSGHSLAHLCSAIAPVLVTVMLLHRSSKFQR</sequence>
<dbReference type="PANTHER" id="PTHR34368:SF2">
    <property type="entry name" value="ALKALINE PHYTOCERAMIDASE (APHC)"/>
    <property type="match status" value="1"/>
</dbReference>
<keyword evidence="3" id="KW-1185">Reference proteome</keyword>
<accession>A0A1R3H9C5</accession>
<dbReference type="Gramene" id="OMO66942">
    <property type="protein sequence ID" value="OMO66942"/>
    <property type="gene ID" value="CCACVL1_20906"/>
</dbReference>
<keyword evidence="1" id="KW-0812">Transmembrane</keyword>
<keyword evidence="1" id="KW-0472">Membrane</keyword>
<dbReference type="EMBL" id="AWWV01012467">
    <property type="protein sequence ID" value="OMO66942.1"/>
    <property type="molecule type" value="Genomic_DNA"/>
</dbReference>
<proteinExistence type="predicted"/>
<gene>
    <name evidence="2" type="ORF">CCACVL1_20906</name>
</gene>
<name>A0A1R3H9C5_COCAP</name>
<dbReference type="Proteomes" id="UP000188268">
    <property type="component" value="Unassembled WGS sequence"/>
</dbReference>
<organism evidence="2 3">
    <name type="scientific">Corchorus capsularis</name>
    <name type="common">Jute</name>
    <dbReference type="NCBI Taxonomy" id="210143"/>
    <lineage>
        <taxon>Eukaryota</taxon>
        <taxon>Viridiplantae</taxon>
        <taxon>Streptophyta</taxon>
        <taxon>Embryophyta</taxon>
        <taxon>Tracheophyta</taxon>
        <taxon>Spermatophyta</taxon>
        <taxon>Magnoliopsida</taxon>
        <taxon>eudicotyledons</taxon>
        <taxon>Gunneridae</taxon>
        <taxon>Pentapetalae</taxon>
        <taxon>rosids</taxon>
        <taxon>malvids</taxon>
        <taxon>Malvales</taxon>
        <taxon>Malvaceae</taxon>
        <taxon>Grewioideae</taxon>
        <taxon>Apeibeae</taxon>
        <taxon>Corchorus</taxon>
    </lineage>
</organism>
<keyword evidence="1" id="KW-1133">Transmembrane helix</keyword>
<evidence type="ECO:0000313" key="2">
    <source>
        <dbReference type="EMBL" id="OMO66942.1"/>
    </source>
</evidence>
<protein>
    <submittedName>
        <fullName evidence="2">Uncharacterized protein</fullName>
    </submittedName>
</protein>
<comment type="caution">
    <text evidence="2">The sequence shown here is derived from an EMBL/GenBank/DDBJ whole genome shotgun (WGS) entry which is preliminary data.</text>
</comment>
<evidence type="ECO:0000313" key="3">
    <source>
        <dbReference type="Proteomes" id="UP000188268"/>
    </source>
</evidence>
<reference evidence="2 3" key="1">
    <citation type="submission" date="2013-09" db="EMBL/GenBank/DDBJ databases">
        <title>Corchorus capsularis genome sequencing.</title>
        <authorList>
            <person name="Alam M."/>
            <person name="Haque M.S."/>
            <person name="Islam M.S."/>
            <person name="Emdad E.M."/>
            <person name="Islam M.M."/>
            <person name="Ahmed B."/>
            <person name="Halim A."/>
            <person name="Hossen Q.M.M."/>
            <person name="Hossain M.Z."/>
            <person name="Ahmed R."/>
            <person name="Khan M.M."/>
            <person name="Islam R."/>
            <person name="Rashid M.M."/>
            <person name="Khan S.A."/>
            <person name="Rahman M.S."/>
            <person name="Alam M."/>
        </authorList>
    </citation>
    <scope>NUCLEOTIDE SEQUENCE [LARGE SCALE GENOMIC DNA]</scope>
    <source>
        <strain evidence="3">cv. CVL-1</strain>
        <tissue evidence="2">Whole seedling</tissue>
    </source>
</reference>
<dbReference type="PANTHER" id="PTHR34368">
    <property type="entry name" value="OS01G0962200 PROTEIN"/>
    <property type="match status" value="1"/>
</dbReference>
<dbReference type="OrthoDB" id="5562961at2759"/>